<dbReference type="SUPFAM" id="SSF103481">
    <property type="entry name" value="Multidrug resistance efflux transporter EmrE"/>
    <property type="match status" value="1"/>
</dbReference>
<evidence type="ECO:0000256" key="1">
    <source>
        <dbReference type="ARBA" id="ARBA00004141"/>
    </source>
</evidence>
<feature type="transmembrane region" description="Helical" evidence="6">
    <location>
        <begin position="107"/>
        <end position="124"/>
    </location>
</feature>
<evidence type="ECO:0000256" key="2">
    <source>
        <dbReference type="ARBA" id="ARBA00007362"/>
    </source>
</evidence>
<dbReference type="KEGG" id="cmp:Cha6605_5775"/>
<feature type="transmembrane region" description="Helical" evidence="6">
    <location>
        <begin position="41"/>
        <end position="60"/>
    </location>
</feature>
<dbReference type="GO" id="GO:0016020">
    <property type="term" value="C:membrane"/>
    <property type="evidence" value="ECO:0007669"/>
    <property type="project" value="UniProtKB-SubCell"/>
</dbReference>
<feature type="transmembrane region" description="Helical" evidence="6">
    <location>
        <begin position="285"/>
        <end position="304"/>
    </location>
</feature>
<accession>K9UQA3</accession>
<feature type="domain" description="EamA" evidence="7">
    <location>
        <begin position="12"/>
        <end position="146"/>
    </location>
</feature>
<evidence type="ECO:0000256" key="4">
    <source>
        <dbReference type="ARBA" id="ARBA00022989"/>
    </source>
</evidence>
<dbReference type="STRING" id="1173020.Cha6605_5775"/>
<evidence type="ECO:0000256" key="5">
    <source>
        <dbReference type="ARBA" id="ARBA00023136"/>
    </source>
</evidence>
<feature type="transmembrane region" description="Helical" evidence="6">
    <location>
        <begin position="76"/>
        <end position="95"/>
    </location>
</feature>
<feature type="transmembrane region" description="Helical" evidence="6">
    <location>
        <begin position="193"/>
        <end position="209"/>
    </location>
</feature>
<feature type="transmembrane region" description="Helical" evidence="6">
    <location>
        <begin position="131"/>
        <end position="148"/>
    </location>
</feature>
<dbReference type="InterPro" id="IPR000620">
    <property type="entry name" value="EamA_dom"/>
</dbReference>
<reference evidence="8 9" key="1">
    <citation type="submission" date="2012-05" db="EMBL/GenBank/DDBJ databases">
        <title>Finished chromosome of genome of Chamaesiphon sp. PCC 6605.</title>
        <authorList>
            <consortium name="US DOE Joint Genome Institute"/>
            <person name="Gugger M."/>
            <person name="Coursin T."/>
            <person name="Rippka R."/>
            <person name="Tandeau De Marsac N."/>
            <person name="Huntemann M."/>
            <person name="Wei C.-L."/>
            <person name="Han J."/>
            <person name="Detter J.C."/>
            <person name="Han C."/>
            <person name="Tapia R."/>
            <person name="Chen A."/>
            <person name="Kyrpides N."/>
            <person name="Mavromatis K."/>
            <person name="Markowitz V."/>
            <person name="Szeto E."/>
            <person name="Ivanova N."/>
            <person name="Pagani I."/>
            <person name="Pati A."/>
            <person name="Goodwin L."/>
            <person name="Nordberg H.P."/>
            <person name="Cantor M.N."/>
            <person name="Hua S.X."/>
            <person name="Woyke T."/>
            <person name="Kerfeld C.A."/>
        </authorList>
    </citation>
    <scope>NUCLEOTIDE SEQUENCE [LARGE SCALE GENOMIC DNA]</scope>
    <source>
        <strain evidence="9">ATCC 27169 / PCC 6605</strain>
    </source>
</reference>
<dbReference type="RefSeq" id="WP_015162706.1">
    <property type="nucleotide sequence ID" value="NC_019697.1"/>
</dbReference>
<feature type="transmembrane region" description="Helical" evidence="6">
    <location>
        <begin position="252"/>
        <end position="273"/>
    </location>
</feature>
<dbReference type="Pfam" id="PF00892">
    <property type="entry name" value="EamA"/>
    <property type="match status" value="2"/>
</dbReference>
<dbReference type="EMBL" id="CP003600">
    <property type="protein sequence ID" value="AFY96631.1"/>
    <property type="molecule type" value="Genomic_DNA"/>
</dbReference>
<dbReference type="InterPro" id="IPR050638">
    <property type="entry name" value="AA-Vitamin_Transporters"/>
</dbReference>
<feature type="domain" description="EamA" evidence="7">
    <location>
        <begin position="164"/>
        <end position="301"/>
    </location>
</feature>
<name>K9UQA3_CHAP6</name>
<dbReference type="AlphaFoldDB" id="K9UQA3"/>
<dbReference type="InterPro" id="IPR037185">
    <property type="entry name" value="EmrE-like"/>
</dbReference>
<evidence type="ECO:0000256" key="6">
    <source>
        <dbReference type="SAM" id="Phobius"/>
    </source>
</evidence>
<feature type="transmembrane region" description="Helical" evidence="6">
    <location>
        <begin position="221"/>
        <end position="240"/>
    </location>
</feature>
<feature type="transmembrane region" description="Helical" evidence="6">
    <location>
        <begin position="12"/>
        <end position="35"/>
    </location>
</feature>
<comment type="subcellular location">
    <subcellularLocation>
        <location evidence="1">Membrane</location>
        <topology evidence="1">Multi-pass membrane protein</topology>
    </subcellularLocation>
</comment>
<keyword evidence="3 6" id="KW-0812">Transmembrane</keyword>
<keyword evidence="9" id="KW-1185">Reference proteome</keyword>
<proteinExistence type="inferred from homology"/>
<keyword evidence="4 6" id="KW-1133">Transmembrane helix</keyword>
<dbReference type="PANTHER" id="PTHR32322:SF2">
    <property type="entry name" value="EAMA DOMAIN-CONTAINING PROTEIN"/>
    <property type="match status" value="1"/>
</dbReference>
<keyword evidence="5 6" id="KW-0472">Membrane</keyword>
<evidence type="ECO:0000259" key="7">
    <source>
        <dbReference type="Pfam" id="PF00892"/>
    </source>
</evidence>
<dbReference type="OrthoDB" id="8479066at2"/>
<dbReference type="HOGENOM" id="CLU_074108_1_0_3"/>
<organism evidence="8 9">
    <name type="scientific">Chamaesiphon minutus (strain ATCC 27169 / PCC 6605)</name>
    <dbReference type="NCBI Taxonomy" id="1173020"/>
    <lineage>
        <taxon>Bacteria</taxon>
        <taxon>Bacillati</taxon>
        <taxon>Cyanobacteriota</taxon>
        <taxon>Cyanophyceae</taxon>
        <taxon>Gomontiellales</taxon>
        <taxon>Chamaesiphonaceae</taxon>
        <taxon>Chamaesiphon</taxon>
    </lineage>
</organism>
<evidence type="ECO:0000256" key="3">
    <source>
        <dbReference type="ARBA" id="ARBA00022692"/>
    </source>
</evidence>
<sequence length="306" mass="33769">MELHRTTGNWRLGLGLSLVTVILWGLVPVAIAIVLKKLDVYTINWFRFATAFILLGFYLFRQENIPKFSQLRSVPIYLFAIAILGLMGNYIFFVMGLKATSPSHAEVVIQLAGVFLSLGGLIIFKERYTRYQWLGVGILLAGFIGFFSEQLKVLAADSDRYINGSIMLVIAGITWAIYALIQKQLLTKLESAHIMWVIYGVCGLLFWTVAKPQTLLDLNSIEWMALIFCGLNTVIAYGAFAESLQHWEASRVSAILALAPIFTIVSMSLTAWLSPGLVTPEHITALGFLGAILVVVGSMSISLGKS</sequence>
<evidence type="ECO:0000313" key="9">
    <source>
        <dbReference type="Proteomes" id="UP000010366"/>
    </source>
</evidence>
<gene>
    <name evidence="8" type="ORF">Cha6605_5775</name>
</gene>
<dbReference type="Proteomes" id="UP000010366">
    <property type="component" value="Chromosome"/>
</dbReference>
<dbReference type="PATRIC" id="fig|1173020.3.peg.6643"/>
<protein>
    <submittedName>
        <fullName evidence="8">Putative permease</fullName>
    </submittedName>
</protein>
<feature type="transmembrane region" description="Helical" evidence="6">
    <location>
        <begin position="160"/>
        <end position="181"/>
    </location>
</feature>
<evidence type="ECO:0000313" key="8">
    <source>
        <dbReference type="EMBL" id="AFY96631.1"/>
    </source>
</evidence>
<comment type="similarity">
    <text evidence="2">Belongs to the EamA transporter family.</text>
</comment>
<dbReference type="eggNOG" id="COG0697">
    <property type="taxonomic scope" value="Bacteria"/>
</dbReference>
<dbReference type="PANTHER" id="PTHR32322">
    <property type="entry name" value="INNER MEMBRANE TRANSPORTER"/>
    <property type="match status" value="1"/>
</dbReference>